<comment type="caution">
    <text evidence="2">The sequence shown here is derived from an EMBL/GenBank/DDBJ whole genome shotgun (WGS) entry which is preliminary data.</text>
</comment>
<feature type="compositionally biased region" description="Low complexity" evidence="1">
    <location>
        <begin position="374"/>
        <end position="388"/>
    </location>
</feature>
<name>A0AAV5U4F7_9BILA</name>
<sequence length="425" mass="48122">NSMAAHREAWHNSEMKTMVLFMHDFLKGRFDNHLRNIGEREMAKTQPSGMKAWCYLERLPTLFDEWDLGEVNHPIASCQSKWSKYLQTRLHDVEGVPPEKVLFLYCKLGTKLTGATQRITRQYPGYELVWRNDTLKDYKKKFNLHVEIRRAEKENEEKKKREKEKENDRRRELSANEVSREAEGGKSEERMERETRRSKRIEAASTSNGGPIEHSNEVDQSKERDQMVFSAADEQPPLPPPPLPPSSPRTARREQRAVKREQSEEPVAVGVKRGRGRTRKATAPAKKVKKEEPEDEEGEKDVKPSSPILRALRKQTRANRVSREIKEEPENGLVEGPIEKSTVVRMEKSIDGGGRKEEEENEATPSATTPLVGAAIAADAAASSSDPNAVPPPEAAKRTISAESMEEVWEGLGRVEGEEEGEGGR</sequence>
<protein>
    <submittedName>
        <fullName evidence="2">Uncharacterized protein</fullName>
    </submittedName>
</protein>
<evidence type="ECO:0000313" key="3">
    <source>
        <dbReference type="Proteomes" id="UP001432027"/>
    </source>
</evidence>
<feature type="region of interest" description="Disordered" evidence="1">
    <location>
        <begin position="152"/>
        <end position="425"/>
    </location>
</feature>
<accession>A0AAV5U4F7</accession>
<feature type="non-terminal residue" evidence="2">
    <location>
        <position position="425"/>
    </location>
</feature>
<evidence type="ECO:0000313" key="2">
    <source>
        <dbReference type="EMBL" id="GMT01268.1"/>
    </source>
</evidence>
<keyword evidence="3" id="KW-1185">Reference proteome</keyword>
<dbReference type="Proteomes" id="UP001432027">
    <property type="component" value="Unassembled WGS sequence"/>
</dbReference>
<feature type="compositionally biased region" description="Basic and acidic residues" evidence="1">
    <location>
        <begin position="152"/>
        <end position="195"/>
    </location>
</feature>
<feature type="non-terminal residue" evidence="2">
    <location>
        <position position="1"/>
    </location>
</feature>
<feature type="compositionally biased region" description="Basic and acidic residues" evidence="1">
    <location>
        <begin position="251"/>
        <end position="263"/>
    </location>
</feature>
<reference evidence="2" key="1">
    <citation type="submission" date="2023-10" db="EMBL/GenBank/DDBJ databases">
        <title>Genome assembly of Pristionchus species.</title>
        <authorList>
            <person name="Yoshida K."/>
            <person name="Sommer R.J."/>
        </authorList>
    </citation>
    <scope>NUCLEOTIDE SEQUENCE</scope>
    <source>
        <strain evidence="2">RS0144</strain>
    </source>
</reference>
<evidence type="ECO:0000256" key="1">
    <source>
        <dbReference type="SAM" id="MobiDB-lite"/>
    </source>
</evidence>
<feature type="compositionally biased region" description="Basic and acidic residues" evidence="1">
    <location>
        <begin position="214"/>
        <end position="226"/>
    </location>
</feature>
<feature type="compositionally biased region" description="Basic and acidic residues" evidence="1">
    <location>
        <begin position="345"/>
        <end position="358"/>
    </location>
</feature>
<dbReference type="EMBL" id="BTSX01000005">
    <property type="protein sequence ID" value="GMT01268.1"/>
    <property type="molecule type" value="Genomic_DNA"/>
</dbReference>
<feature type="compositionally biased region" description="Pro residues" evidence="1">
    <location>
        <begin position="236"/>
        <end position="247"/>
    </location>
</feature>
<dbReference type="AlphaFoldDB" id="A0AAV5U4F7"/>
<organism evidence="2 3">
    <name type="scientific">Pristionchus entomophagus</name>
    <dbReference type="NCBI Taxonomy" id="358040"/>
    <lineage>
        <taxon>Eukaryota</taxon>
        <taxon>Metazoa</taxon>
        <taxon>Ecdysozoa</taxon>
        <taxon>Nematoda</taxon>
        <taxon>Chromadorea</taxon>
        <taxon>Rhabditida</taxon>
        <taxon>Rhabditina</taxon>
        <taxon>Diplogasteromorpha</taxon>
        <taxon>Diplogasteroidea</taxon>
        <taxon>Neodiplogasteridae</taxon>
        <taxon>Pristionchus</taxon>
    </lineage>
</organism>
<gene>
    <name evidence="2" type="ORF">PENTCL1PPCAC_23442</name>
</gene>
<proteinExistence type="predicted"/>